<dbReference type="Pfam" id="PF03171">
    <property type="entry name" value="2OG-FeII_Oxy"/>
    <property type="match status" value="1"/>
</dbReference>
<dbReference type="EMBL" id="JAPZBT010000002">
    <property type="protein sequence ID" value="KAJ5375020.1"/>
    <property type="molecule type" value="Genomic_DNA"/>
</dbReference>
<evidence type="ECO:0008006" key="6">
    <source>
        <dbReference type="Google" id="ProtNLM"/>
    </source>
</evidence>
<dbReference type="Gene3D" id="2.60.120.330">
    <property type="entry name" value="B-lactam Antibiotic, Isopenicillin N Synthase, Chain"/>
    <property type="match status" value="1"/>
</dbReference>
<gene>
    <name evidence="4" type="ORF">N7517_007026</name>
</gene>
<protein>
    <recommendedName>
        <fullName evidence="6">Fe2OG dioxygenase domain-containing protein</fullName>
    </recommendedName>
</protein>
<feature type="domain" description="Non-haem dioxygenase N-terminal" evidence="3">
    <location>
        <begin position="27"/>
        <end position="125"/>
    </location>
</feature>
<organism evidence="4 5">
    <name type="scientific">Penicillium concentricum</name>
    <dbReference type="NCBI Taxonomy" id="293559"/>
    <lineage>
        <taxon>Eukaryota</taxon>
        <taxon>Fungi</taxon>
        <taxon>Dikarya</taxon>
        <taxon>Ascomycota</taxon>
        <taxon>Pezizomycotina</taxon>
        <taxon>Eurotiomycetes</taxon>
        <taxon>Eurotiomycetidae</taxon>
        <taxon>Eurotiales</taxon>
        <taxon>Aspergillaceae</taxon>
        <taxon>Penicillium</taxon>
    </lineage>
</organism>
<dbReference type="OrthoDB" id="406156at2759"/>
<dbReference type="Pfam" id="PF14226">
    <property type="entry name" value="DIOX_N"/>
    <property type="match status" value="1"/>
</dbReference>
<evidence type="ECO:0000259" key="2">
    <source>
        <dbReference type="Pfam" id="PF03171"/>
    </source>
</evidence>
<sequence length="361" mass="41831">MDSSDLHREDPVGPTKYDLDWADLVTLDLSQFDVPGGKTKLANQLNKAIQEIGFFYISNVGLTPEQVNRQFAIGRKILELPEEGKLKHRADLEGGSYNGYRPLGSIEILPGLYDNVEFYNVFKFTDKYKREHPQIVQQYYAEIEVFHRHIHENVAFKLLQLVAIILELPEDTLTSRHAYEDDSESFLRYMRYRNRSTDENSKFQELYLRGHTDFGSLTFVFSQPIAGLQVKTPDGNWKYVKPHPGSIVVNTADCLQFWTNGYLQSSIHRVVVPPEDQRHVDRFGLLYFARPTDSMDLKTMESPLLRRLGLKGDEDEKKSDEPNLEVGEWIRSRIKKNWTRSPEDNDQTISVGGYKAKIFYQ</sequence>
<reference evidence="4" key="1">
    <citation type="submission" date="2022-12" db="EMBL/GenBank/DDBJ databases">
        <authorList>
            <person name="Petersen C."/>
        </authorList>
    </citation>
    <scope>NUCLEOTIDE SEQUENCE</scope>
    <source>
        <strain evidence="4">IBT 3081</strain>
    </source>
</reference>
<dbReference type="RefSeq" id="XP_056581006.1">
    <property type="nucleotide sequence ID" value="XM_056724756.1"/>
</dbReference>
<dbReference type="PRINTS" id="PR00682">
    <property type="entry name" value="IPNSYNTHASE"/>
</dbReference>
<feature type="domain" description="Isopenicillin N synthase-like Fe(2+) 2OG dioxygenase" evidence="2">
    <location>
        <begin position="188"/>
        <end position="283"/>
    </location>
</feature>
<dbReference type="InterPro" id="IPR050231">
    <property type="entry name" value="Iron_ascorbate_oxido_reductase"/>
</dbReference>
<comment type="similarity">
    <text evidence="1">Belongs to the iron/ascorbate-dependent oxidoreductase family.</text>
</comment>
<evidence type="ECO:0000259" key="3">
    <source>
        <dbReference type="Pfam" id="PF14226"/>
    </source>
</evidence>
<dbReference type="InterPro" id="IPR044861">
    <property type="entry name" value="IPNS-like_FE2OG_OXY"/>
</dbReference>
<keyword evidence="5" id="KW-1185">Reference proteome</keyword>
<dbReference type="InterPro" id="IPR027443">
    <property type="entry name" value="IPNS-like_sf"/>
</dbReference>
<accession>A0A9W9SAW4</accession>
<evidence type="ECO:0000313" key="4">
    <source>
        <dbReference type="EMBL" id="KAJ5375020.1"/>
    </source>
</evidence>
<reference evidence="4" key="2">
    <citation type="journal article" date="2023" name="IMA Fungus">
        <title>Comparative genomic study of the Penicillium genus elucidates a diverse pangenome and 15 lateral gene transfer events.</title>
        <authorList>
            <person name="Petersen C."/>
            <person name="Sorensen T."/>
            <person name="Nielsen M.R."/>
            <person name="Sondergaard T.E."/>
            <person name="Sorensen J.L."/>
            <person name="Fitzpatrick D.A."/>
            <person name="Frisvad J.C."/>
            <person name="Nielsen K.L."/>
        </authorList>
    </citation>
    <scope>NUCLEOTIDE SEQUENCE</scope>
    <source>
        <strain evidence="4">IBT 3081</strain>
    </source>
</reference>
<dbReference type="GeneID" id="81463939"/>
<proteinExistence type="inferred from homology"/>
<dbReference type="InterPro" id="IPR026992">
    <property type="entry name" value="DIOX_N"/>
</dbReference>
<dbReference type="AlphaFoldDB" id="A0A9W9SAW4"/>
<name>A0A9W9SAW4_9EURO</name>
<dbReference type="Proteomes" id="UP001147752">
    <property type="component" value="Unassembled WGS sequence"/>
</dbReference>
<evidence type="ECO:0000256" key="1">
    <source>
        <dbReference type="ARBA" id="ARBA00008056"/>
    </source>
</evidence>
<dbReference type="SUPFAM" id="SSF51197">
    <property type="entry name" value="Clavaminate synthase-like"/>
    <property type="match status" value="1"/>
</dbReference>
<dbReference type="PANTHER" id="PTHR47990">
    <property type="entry name" value="2-OXOGLUTARATE (2OG) AND FE(II)-DEPENDENT OXYGENASE SUPERFAMILY PROTEIN-RELATED"/>
    <property type="match status" value="1"/>
</dbReference>
<comment type="caution">
    <text evidence="4">The sequence shown here is derived from an EMBL/GenBank/DDBJ whole genome shotgun (WGS) entry which is preliminary data.</text>
</comment>
<evidence type="ECO:0000313" key="5">
    <source>
        <dbReference type="Proteomes" id="UP001147752"/>
    </source>
</evidence>
<dbReference type="FunFam" id="2.60.120.330:FF:000040">
    <property type="entry name" value="Chromosome 21, whole genome shotgun sequence"/>
    <property type="match status" value="1"/>
</dbReference>